<protein>
    <recommendedName>
        <fullName evidence="1">NADP-dependent oxidoreductase domain-containing protein</fullName>
    </recommendedName>
</protein>
<dbReference type="SUPFAM" id="SSF51430">
    <property type="entry name" value="NAD(P)-linked oxidoreductase"/>
    <property type="match status" value="1"/>
</dbReference>
<keyword evidence="3" id="KW-1185">Reference proteome</keyword>
<dbReference type="PANTHER" id="PTHR11732">
    <property type="entry name" value="ALDO/KETO REDUCTASE"/>
    <property type="match status" value="1"/>
</dbReference>
<reference evidence="3" key="1">
    <citation type="journal article" date="2017" name="Nat. Commun.">
        <title>The asparagus genome sheds light on the origin and evolution of a young Y chromosome.</title>
        <authorList>
            <person name="Harkess A."/>
            <person name="Zhou J."/>
            <person name="Xu C."/>
            <person name="Bowers J.E."/>
            <person name="Van der Hulst R."/>
            <person name="Ayyampalayam S."/>
            <person name="Mercati F."/>
            <person name="Riccardi P."/>
            <person name="McKain M.R."/>
            <person name="Kakrana A."/>
            <person name="Tang H."/>
            <person name="Ray J."/>
            <person name="Groenendijk J."/>
            <person name="Arikit S."/>
            <person name="Mathioni S.M."/>
            <person name="Nakano M."/>
            <person name="Shan H."/>
            <person name="Telgmann-Rauber A."/>
            <person name="Kanno A."/>
            <person name="Yue Z."/>
            <person name="Chen H."/>
            <person name="Li W."/>
            <person name="Chen Y."/>
            <person name="Xu X."/>
            <person name="Zhang Y."/>
            <person name="Luo S."/>
            <person name="Chen H."/>
            <person name="Gao J."/>
            <person name="Mao Z."/>
            <person name="Pires J.C."/>
            <person name="Luo M."/>
            <person name="Kudrna D."/>
            <person name="Wing R.A."/>
            <person name="Meyers B.C."/>
            <person name="Yi K."/>
            <person name="Kong H."/>
            <person name="Lavrijsen P."/>
            <person name="Sunseri F."/>
            <person name="Falavigna A."/>
            <person name="Ye Y."/>
            <person name="Leebens-Mack J.H."/>
            <person name="Chen G."/>
        </authorList>
    </citation>
    <scope>NUCLEOTIDE SEQUENCE [LARGE SCALE GENOMIC DNA]</scope>
    <source>
        <strain evidence="3">cv. DH0086</strain>
    </source>
</reference>
<dbReference type="Gene3D" id="3.20.20.100">
    <property type="entry name" value="NADP-dependent oxidoreductase domain"/>
    <property type="match status" value="1"/>
</dbReference>
<evidence type="ECO:0000313" key="3">
    <source>
        <dbReference type="Proteomes" id="UP000243459"/>
    </source>
</evidence>
<dbReference type="EMBL" id="KV863962">
    <property type="protein sequence ID" value="ONK54917.1"/>
    <property type="molecule type" value="Genomic_DNA"/>
</dbReference>
<dbReference type="Pfam" id="PF00248">
    <property type="entry name" value="Aldo_ket_red"/>
    <property type="match status" value="1"/>
</dbReference>
<dbReference type="InterPro" id="IPR036812">
    <property type="entry name" value="NAD(P)_OxRdtase_dom_sf"/>
</dbReference>
<evidence type="ECO:0000313" key="2">
    <source>
        <dbReference type="EMBL" id="ONK54917.1"/>
    </source>
</evidence>
<dbReference type="AlphaFoldDB" id="A0A1R3L5M8"/>
<feature type="domain" description="NADP-dependent oxidoreductase" evidence="1">
    <location>
        <begin position="10"/>
        <end position="65"/>
    </location>
</feature>
<proteinExistence type="predicted"/>
<accession>A0A1R3L5M8</accession>
<organism evidence="2 3">
    <name type="scientific">Asparagus officinalis</name>
    <name type="common">Garden asparagus</name>
    <dbReference type="NCBI Taxonomy" id="4686"/>
    <lineage>
        <taxon>Eukaryota</taxon>
        <taxon>Viridiplantae</taxon>
        <taxon>Streptophyta</taxon>
        <taxon>Embryophyta</taxon>
        <taxon>Tracheophyta</taxon>
        <taxon>Spermatophyta</taxon>
        <taxon>Magnoliopsida</taxon>
        <taxon>Liliopsida</taxon>
        <taxon>Asparagales</taxon>
        <taxon>Asparagaceae</taxon>
        <taxon>Asparagoideae</taxon>
        <taxon>Asparagus</taxon>
    </lineage>
</organism>
<dbReference type="InterPro" id="IPR023210">
    <property type="entry name" value="NADP_OxRdtase_dom"/>
</dbReference>
<sequence length="74" mass="8363">MLSMPVNCQIGLALKKLFADGVIKREELFITSKLWCTEHDPEDVPVALDTTLKCLQLDYIDLYLVCSSLLSTCR</sequence>
<dbReference type="Proteomes" id="UP000243459">
    <property type="component" value="Unassembled WGS sequence"/>
</dbReference>
<dbReference type="GO" id="GO:0016491">
    <property type="term" value="F:oxidoreductase activity"/>
    <property type="evidence" value="ECO:0007669"/>
    <property type="project" value="InterPro"/>
</dbReference>
<dbReference type="Gramene" id="ONK54917">
    <property type="protein sequence ID" value="ONK54917"/>
    <property type="gene ID" value="A4U43_UnF9760"/>
</dbReference>
<name>A0A1R3L5M8_ASPOF</name>
<dbReference type="InterPro" id="IPR020471">
    <property type="entry name" value="AKR"/>
</dbReference>
<evidence type="ECO:0000259" key="1">
    <source>
        <dbReference type="Pfam" id="PF00248"/>
    </source>
</evidence>
<gene>
    <name evidence="2" type="ORF">A4U43_UnF9760</name>
</gene>